<evidence type="ECO:0000313" key="2">
    <source>
        <dbReference type="EMBL" id="CAD9148091.1"/>
    </source>
</evidence>
<sequence>MFSVIVAQAASTPVAPVEVSCGCGRTAEVESPVIDLDMVPFTEGVAGWHDDQSKRLTKVPEWMLGATLVRAPFCGPPAGAIIAVRPVAPSVVYVVVEDSSDGRPGRNGGLLPSVLPGSGWEPRQDAPEWSEGSKLTVYAKRVTARDVLCVPTIAEEGAAFFLVVKLDLEAFDASVETNLGLEYCRAPMAETAAAWSDKQHRWAWVPTFMNGGILFRGPHDSTPTGTTLRVSASGAFRAYVILEADYKGGHARSGGFLESLPAAGWRVEKSAPSWGDIASTMEVFSIKANEGSSLLLPPTTSKAVFALVVVSVASSPDRLAEEMKRSFRAWDTQGVGGIRKEDLGALLAALCPSLAQPARDELLAWADRTSMGVVAYEEFVDRLLLAGPAA</sequence>
<dbReference type="Gene3D" id="1.10.238.10">
    <property type="entry name" value="EF-hand"/>
    <property type="match status" value="1"/>
</dbReference>
<evidence type="ECO:0008006" key="3">
    <source>
        <dbReference type="Google" id="ProtNLM"/>
    </source>
</evidence>
<name>A0A7S1QTU2_ALECA</name>
<dbReference type="AlphaFoldDB" id="A0A7S1QTU2"/>
<organism evidence="2">
    <name type="scientific">Alexandrium catenella</name>
    <name type="common">Red tide dinoflagellate</name>
    <name type="synonym">Gonyaulax catenella</name>
    <dbReference type="NCBI Taxonomy" id="2925"/>
    <lineage>
        <taxon>Eukaryota</taxon>
        <taxon>Sar</taxon>
        <taxon>Alveolata</taxon>
        <taxon>Dinophyceae</taxon>
        <taxon>Gonyaulacales</taxon>
        <taxon>Pyrocystaceae</taxon>
        <taxon>Alexandrium</taxon>
    </lineage>
</organism>
<dbReference type="SUPFAM" id="SSF47473">
    <property type="entry name" value="EF-hand"/>
    <property type="match status" value="1"/>
</dbReference>
<dbReference type="InterPro" id="IPR011992">
    <property type="entry name" value="EF-hand-dom_pair"/>
</dbReference>
<feature type="compositionally biased region" description="Low complexity" evidence="1">
    <location>
        <begin position="109"/>
        <end position="119"/>
    </location>
</feature>
<gene>
    <name evidence="2" type="ORF">ACAT0790_LOCUS30390</name>
</gene>
<accession>A0A7S1QTU2</accession>
<dbReference type="EMBL" id="HBGE01050280">
    <property type="protein sequence ID" value="CAD9148091.1"/>
    <property type="molecule type" value="Transcribed_RNA"/>
</dbReference>
<feature type="region of interest" description="Disordered" evidence="1">
    <location>
        <begin position="101"/>
        <end position="128"/>
    </location>
</feature>
<reference evidence="2" key="1">
    <citation type="submission" date="2021-01" db="EMBL/GenBank/DDBJ databases">
        <authorList>
            <person name="Corre E."/>
            <person name="Pelletier E."/>
            <person name="Niang G."/>
            <person name="Scheremetjew M."/>
            <person name="Finn R."/>
            <person name="Kale V."/>
            <person name="Holt S."/>
            <person name="Cochrane G."/>
            <person name="Meng A."/>
            <person name="Brown T."/>
            <person name="Cohen L."/>
        </authorList>
    </citation>
    <scope>NUCLEOTIDE SEQUENCE</scope>
    <source>
        <strain evidence="2">OF101</strain>
    </source>
</reference>
<evidence type="ECO:0000256" key="1">
    <source>
        <dbReference type="SAM" id="MobiDB-lite"/>
    </source>
</evidence>
<protein>
    <recommendedName>
        <fullName evidence="3">EF-hand domain-containing protein</fullName>
    </recommendedName>
</protein>
<proteinExistence type="predicted"/>